<evidence type="ECO:0000313" key="2">
    <source>
        <dbReference type="Proteomes" id="UP000253383"/>
    </source>
</evidence>
<dbReference type="Gene3D" id="2.180.10.10">
    <property type="entry name" value="RHS repeat-associated core"/>
    <property type="match status" value="1"/>
</dbReference>
<sequence length="301" mass="34147">MQSRPIMIKTYVFRGLLCLVLTIGFFSCSDHLFPAVSPGSVTDRQRIKKIIREGPDQTAKVSLFQYDTLGRLSSMVTFQTPDSTVSPVETTVFAYNARNRLIEARRDISERTGSAPFQYEIYTYTLNEAGQVVELRYVNNVSEDNIWLIKLQYNPDNRLKSSLKIFETGGVSYRQTSTFIFTANNITSATINESLVRGSPLYDVTRTAVFTYDSKINPFYGLFVIPAPFTGRLSDPHSGSLSYYTYYGGVDNLLNLSQNNMLSDGSTTYTYTYNSSNLPTSRIRATPYESTETLHYEYETY</sequence>
<dbReference type="OrthoDB" id="940356at2"/>
<comment type="caution">
    <text evidence="1">The sequence shown here is derived from an EMBL/GenBank/DDBJ whole genome shotgun (WGS) entry which is preliminary data.</text>
</comment>
<name>A0A368JS88_9BACT</name>
<dbReference type="AlphaFoldDB" id="A0A368JS88"/>
<proteinExistence type="predicted"/>
<organism evidence="1 2">
    <name type="scientific">Larkinella punicea</name>
    <dbReference type="NCBI Taxonomy" id="2315727"/>
    <lineage>
        <taxon>Bacteria</taxon>
        <taxon>Pseudomonadati</taxon>
        <taxon>Bacteroidota</taxon>
        <taxon>Cytophagia</taxon>
        <taxon>Cytophagales</taxon>
        <taxon>Spirosomataceae</taxon>
        <taxon>Larkinella</taxon>
    </lineage>
</organism>
<gene>
    <name evidence="1" type="ORF">DUE52_06155</name>
</gene>
<dbReference type="Proteomes" id="UP000253383">
    <property type="component" value="Unassembled WGS sequence"/>
</dbReference>
<dbReference type="EMBL" id="QOWE01000004">
    <property type="protein sequence ID" value="RCR70530.1"/>
    <property type="molecule type" value="Genomic_DNA"/>
</dbReference>
<reference evidence="1 2" key="1">
    <citation type="submission" date="2018-07" db="EMBL/GenBank/DDBJ databases">
        <title>Genome analysis of Larkinella rosea.</title>
        <authorList>
            <person name="Zhou Z."/>
            <person name="Wang G."/>
        </authorList>
    </citation>
    <scope>NUCLEOTIDE SEQUENCE [LARGE SCALE GENOMIC DNA]</scope>
    <source>
        <strain evidence="2">zzj9</strain>
    </source>
</reference>
<dbReference type="PROSITE" id="PS51257">
    <property type="entry name" value="PROKAR_LIPOPROTEIN"/>
    <property type="match status" value="1"/>
</dbReference>
<accession>A0A368JS88</accession>
<evidence type="ECO:0000313" key="1">
    <source>
        <dbReference type="EMBL" id="RCR70530.1"/>
    </source>
</evidence>
<protein>
    <submittedName>
        <fullName evidence="1">DUF4595 domain-containing protein</fullName>
    </submittedName>
</protein>
<keyword evidence="2" id="KW-1185">Reference proteome</keyword>